<dbReference type="EMBL" id="MRCB01000006">
    <property type="protein sequence ID" value="OKH24533.1"/>
    <property type="molecule type" value="Genomic_DNA"/>
</dbReference>
<dbReference type="Pfam" id="PF08379">
    <property type="entry name" value="Bact_transglu_N"/>
    <property type="match status" value="1"/>
</dbReference>
<dbReference type="PANTHER" id="PTHR33490">
    <property type="entry name" value="BLR5614 PROTEIN-RELATED"/>
    <property type="match status" value="1"/>
</dbReference>
<gene>
    <name evidence="2" type="ORF">NIES593_07635</name>
</gene>
<protein>
    <submittedName>
        <fullName evidence="2">Transglutaminase</fullName>
    </submittedName>
</protein>
<keyword evidence="3" id="KW-1185">Reference proteome</keyword>
<dbReference type="RefSeq" id="WP_073599013.1">
    <property type="nucleotide sequence ID" value="NZ_MRCB01000006.1"/>
</dbReference>
<proteinExistence type="predicted"/>
<evidence type="ECO:0000259" key="1">
    <source>
        <dbReference type="SMART" id="SM00460"/>
    </source>
</evidence>
<dbReference type="AlphaFoldDB" id="A0A1U7HLR5"/>
<sequence length="291" mass="32895">MLYHIFHKTVYTYNQPVFLKPHLLRLRPRCDGWQKLLDFSLVVEPQPTGISQTIDLDGNSTIQLWFTQPTEQLTIEVKSTVETYVENPFGYLLEPWATKLPIDYPSSLLTQLQPYLKPYGVAFDPAAVHLALEIADEVKGNTLAFLSTLNERIYKNCEYIIRETGKPWQAELTWKSKRGSCRDFSVLFMEVSRAIGLAARFVSGYQEGDLDKEERDLHAWVEVYLPGAGWRGYDPTHGLAVGDRHIALVASALPAYASPIVGTTTPVKSVIETGKTSESEMKVQISIKRED</sequence>
<dbReference type="InterPro" id="IPR038765">
    <property type="entry name" value="Papain-like_cys_pep_sf"/>
</dbReference>
<dbReference type="SUPFAM" id="SSF54001">
    <property type="entry name" value="Cysteine proteinases"/>
    <property type="match status" value="1"/>
</dbReference>
<dbReference type="Gene3D" id="3.10.620.30">
    <property type="match status" value="1"/>
</dbReference>
<name>A0A1U7HLR5_9CYAN</name>
<dbReference type="STRING" id="1921803.NIES593_07635"/>
<evidence type="ECO:0000313" key="2">
    <source>
        <dbReference type="EMBL" id="OKH24533.1"/>
    </source>
</evidence>
<reference evidence="2 3" key="1">
    <citation type="submission" date="2016-11" db="EMBL/GenBank/DDBJ databases">
        <title>Draft Genome Sequences of Nine Cyanobacterial Strains from Diverse Habitats.</title>
        <authorList>
            <person name="Zhu T."/>
            <person name="Hou S."/>
            <person name="Lu X."/>
            <person name="Hess W.R."/>
        </authorList>
    </citation>
    <scope>NUCLEOTIDE SEQUENCE [LARGE SCALE GENOMIC DNA]</scope>
    <source>
        <strain evidence="2 3">NIES-593</strain>
    </source>
</reference>
<dbReference type="SMART" id="SM00460">
    <property type="entry name" value="TGc"/>
    <property type="match status" value="1"/>
</dbReference>
<evidence type="ECO:0000313" key="3">
    <source>
        <dbReference type="Proteomes" id="UP000186868"/>
    </source>
</evidence>
<dbReference type="PANTHER" id="PTHR33490:SF1">
    <property type="entry name" value="SLL1233 PROTEIN"/>
    <property type="match status" value="1"/>
</dbReference>
<organism evidence="2 3">
    <name type="scientific">Hydrococcus rivularis NIES-593</name>
    <dbReference type="NCBI Taxonomy" id="1921803"/>
    <lineage>
        <taxon>Bacteria</taxon>
        <taxon>Bacillati</taxon>
        <taxon>Cyanobacteriota</taxon>
        <taxon>Cyanophyceae</taxon>
        <taxon>Pleurocapsales</taxon>
        <taxon>Hydrococcaceae</taxon>
        <taxon>Hydrococcus</taxon>
    </lineage>
</organism>
<dbReference type="InterPro" id="IPR002931">
    <property type="entry name" value="Transglutaminase-like"/>
</dbReference>
<dbReference type="Proteomes" id="UP000186868">
    <property type="component" value="Unassembled WGS sequence"/>
</dbReference>
<comment type="caution">
    <text evidence="2">The sequence shown here is derived from an EMBL/GenBank/DDBJ whole genome shotgun (WGS) entry which is preliminary data.</text>
</comment>
<dbReference type="InterPro" id="IPR013589">
    <property type="entry name" value="Bac_transglu_N"/>
</dbReference>
<feature type="domain" description="Transglutaminase-like" evidence="1">
    <location>
        <begin position="173"/>
        <end position="237"/>
    </location>
</feature>
<accession>A0A1U7HLR5</accession>
<dbReference type="OrthoDB" id="9787782at2"/>
<dbReference type="Pfam" id="PF01841">
    <property type="entry name" value="Transglut_core"/>
    <property type="match status" value="1"/>
</dbReference>